<proteinExistence type="predicted"/>
<dbReference type="PANTHER" id="PTHR34219:SF3">
    <property type="entry name" value="BLL7967 PROTEIN"/>
    <property type="match status" value="1"/>
</dbReference>
<comment type="caution">
    <text evidence="2">The sequence shown here is derived from an EMBL/GenBank/DDBJ whole genome shotgun (WGS) entry which is preliminary data.</text>
</comment>
<reference evidence="2 3" key="1">
    <citation type="submission" date="2021-01" db="EMBL/GenBank/DDBJ databases">
        <title>Chryseolinea sp. Jin1 Genome sequencing and assembly.</title>
        <authorList>
            <person name="Kim I."/>
        </authorList>
    </citation>
    <scope>NUCLEOTIDE SEQUENCE [LARGE SCALE GENOMIC DNA]</scope>
    <source>
        <strain evidence="2 3">Jin1</strain>
    </source>
</reference>
<dbReference type="InterPro" id="IPR005625">
    <property type="entry name" value="PepSY-ass_TM"/>
</dbReference>
<keyword evidence="1" id="KW-0472">Membrane</keyword>
<evidence type="ECO:0000313" key="3">
    <source>
        <dbReference type="Proteomes" id="UP000613030"/>
    </source>
</evidence>
<name>A0ABS1KVM2_9BACT</name>
<keyword evidence="3" id="KW-1185">Reference proteome</keyword>
<keyword evidence="1" id="KW-0812">Transmembrane</keyword>
<sequence length="407" mass="45944">MKKAIGKIHLWLGLLSGLVVFIISVTGCIYVFEDEIKALVYHDRETISISADGIRKPLSELLQRAEQAAGEGHPIQSIEVPAAADHAYTFRPLQIRNKKAKTYFGEVVYNRKLYVNPYTGDIVHNENTKYEFFSIVLRIHRNLLLNRAIGSVIVGSAVLMFVILLISGIVLWWPKKGTVKRSFSFPWKSTTRWKRKNYDLHNVLGFYSLFILLAIALTGLVWSFEWFDHGVQWMANGGTKYKKPKTLFSDSTAAATTTIDKIYAEVLAENPDADFITISLPEKTNGAINALARYGTRTRYFSQRYQFDRFSGRLLKSEPFDEKNAGEKLRAMNYDIHTGAILGLPGKLLAFFASFTSASLPITGFLIWYGRLNKKSANNKEVVARPVANVARPRKALRPQPARRGTS</sequence>
<organism evidence="2 3">
    <name type="scientific">Chryseolinea lacunae</name>
    <dbReference type="NCBI Taxonomy" id="2801331"/>
    <lineage>
        <taxon>Bacteria</taxon>
        <taxon>Pseudomonadati</taxon>
        <taxon>Bacteroidota</taxon>
        <taxon>Cytophagia</taxon>
        <taxon>Cytophagales</taxon>
        <taxon>Fulvivirgaceae</taxon>
        <taxon>Chryseolinea</taxon>
    </lineage>
</organism>
<dbReference type="PANTHER" id="PTHR34219">
    <property type="entry name" value="IRON-REGULATED INNER MEMBRANE PROTEIN-RELATED"/>
    <property type="match status" value="1"/>
</dbReference>
<feature type="transmembrane region" description="Helical" evidence="1">
    <location>
        <begin position="348"/>
        <end position="370"/>
    </location>
</feature>
<feature type="transmembrane region" description="Helical" evidence="1">
    <location>
        <begin position="12"/>
        <end position="32"/>
    </location>
</feature>
<feature type="transmembrane region" description="Helical" evidence="1">
    <location>
        <begin position="204"/>
        <end position="224"/>
    </location>
</feature>
<dbReference type="Pfam" id="PF03929">
    <property type="entry name" value="PepSY_TM"/>
    <property type="match status" value="1"/>
</dbReference>
<dbReference type="Proteomes" id="UP000613030">
    <property type="component" value="Unassembled WGS sequence"/>
</dbReference>
<feature type="transmembrane region" description="Helical" evidence="1">
    <location>
        <begin position="148"/>
        <end position="173"/>
    </location>
</feature>
<keyword evidence="1" id="KW-1133">Transmembrane helix</keyword>
<gene>
    <name evidence="2" type="ORF">JI741_19960</name>
</gene>
<evidence type="ECO:0000313" key="2">
    <source>
        <dbReference type="EMBL" id="MBL0743519.1"/>
    </source>
</evidence>
<evidence type="ECO:0000256" key="1">
    <source>
        <dbReference type="SAM" id="Phobius"/>
    </source>
</evidence>
<protein>
    <submittedName>
        <fullName evidence="2">PepSY domain-containing protein</fullName>
    </submittedName>
</protein>
<dbReference type="RefSeq" id="WP_202012861.1">
    <property type="nucleotide sequence ID" value="NZ_JAERRB010000007.1"/>
</dbReference>
<dbReference type="EMBL" id="JAERRB010000007">
    <property type="protein sequence ID" value="MBL0743519.1"/>
    <property type="molecule type" value="Genomic_DNA"/>
</dbReference>
<accession>A0ABS1KVM2</accession>
<dbReference type="PROSITE" id="PS51257">
    <property type="entry name" value="PROKAR_LIPOPROTEIN"/>
    <property type="match status" value="1"/>
</dbReference>